<proteinExistence type="predicted"/>
<feature type="chain" id="PRO_5043483970" evidence="1">
    <location>
        <begin position="19"/>
        <end position="191"/>
    </location>
</feature>
<name>A0AAV4CFQ7_9GAST</name>
<accession>A0AAV4CFQ7</accession>
<keyword evidence="3" id="KW-1185">Reference proteome</keyword>
<gene>
    <name evidence="2" type="ORF">PoB_005632300</name>
</gene>
<reference evidence="2 3" key="1">
    <citation type="journal article" date="2021" name="Elife">
        <title>Chloroplast acquisition without the gene transfer in kleptoplastic sea slugs, Plakobranchus ocellatus.</title>
        <authorList>
            <person name="Maeda T."/>
            <person name="Takahashi S."/>
            <person name="Yoshida T."/>
            <person name="Shimamura S."/>
            <person name="Takaki Y."/>
            <person name="Nagai Y."/>
            <person name="Toyoda A."/>
            <person name="Suzuki Y."/>
            <person name="Arimoto A."/>
            <person name="Ishii H."/>
            <person name="Satoh N."/>
            <person name="Nishiyama T."/>
            <person name="Hasebe M."/>
            <person name="Maruyama T."/>
            <person name="Minagawa J."/>
            <person name="Obokata J."/>
            <person name="Shigenobu S."/>
        </authorList>
    </citation>
    <scope>NUCLEOTIDE SEQUENCE [LARGE SCALE GENOMIC DNA]</scope>
</reference>
<protein>
    <submittedName>
        <fullName evidence="2">Uncharacterized protein</fullName>
    </submittedName>
</protein>
<organism evidence="2 3">
    <name type="scientific">Plakobranchus ocellatus</name>
    <dbReference type="NCBI Taxonomy" id="259542"/>
    <lineage>
        <taxon>Eukaryota</taxon>
        <taxon>Metazoa</taxon>
        <taxon>Spiralia</taxon>
        <taxon>Lophotrochozoa</taxon>
        <taxon>Mollusca</taxon>
        <taxon>Gastropoda</taxon>
        <taxon>Heterobranchia</taxon>
        <taxon>Euthyneura</taxon>
        <taxon>Panpulmonata</taxon>
        <taxon>Sacoglossa</taxon>
        <taxon>Placobranchoidea</taxon>
        <taxon>Plakobranchidae</taxon>
        <taxon>Plakobranchus</taxon>
    </lineage>
</organism>
<evidence type="ECO:0000313" key="3">
    <source>
        <dbReference type="Proteomes" id="UP000735302"/>
    </source>
</evidence>
<evidence type="ECO:0000313" key="2">
    <source>
        <dbReference type="EMBL" id="GFO29818.1"/>
    </source>
</evidence>
<feature type="signal peptide" evidence="1">
    <location>
        <begin position="1"/>
        <end position="18"/>
    </location>
</feature>
<dbReference type="Proteomes" id="UP000735302">
    <property type="component" value="Unassembled WGS sequence"/>
</dbReference>
<evidence type="ECO:0000256" key="1">
    <source>
        <dbReference type="SAM" id="SignalP"/>
    </source>
</evidence>
<sequence>MKTFITFAVALSVLGAFAQDDEEPERCTPPSYTASSFHALALQRIKTAVDFNRSLTLNEYQNGNWIVSDFENGIIYTYTNGSCEKWTMPENVHLNLQAIQDSSNWMYSFDASNNERYNAWSYTTGNTVVEGLLNHDCVNTVTKTIVDGDLNSIEFVYNVNFVNPDFSELNARLAQAQDPTFCPDYVPPSST</sequence>
<comment type="caution">
    <text evidence="2">The sequence shown here is derived from an EMBL/GenBank/DDBJ whole genome shotgun (WGS) entry which is preliminary data.</text>
</comment>
<dbReference type="EMBL" id="BLXT01006199">
    <property type="protein sequence ID" value="GFO29818.1"/>
    <property type="molecule type" value="Genomic_DNA"/>
</dbReference>
<keyword evidence="1" id="KW-0732">Signal</keyword>
<dbReference type="AlphaFoldDB" id="A0AAV4CFQ7"/>